<protein>
    <submittedName>
        <fullName evidence="1">Uncharacterized protein</fullName>
    </submittedName>
</protein>
<comment type="caution">
    <text evidence="1">The sequence shown here is derived from an EMBL/GenBank/DDBJ whole genome shotgun (WGS) entry which is preliminary data.</text>
</comment>
<gene>
    <name evidence="1" type="ORF">CHS0354_027443</name>
</gene>
<sequence>MNGKAFPYDALERYWQLDDVNMNPKRNGASERHTNRPIYYINPNSDDHRVTYILKEYGIYWNQSYMQTNIWIIILESLNIQQFFNICANDVAAKDEKGKIGNQNYMTSDEGYFACTQIPTNKGQDSMDSDVTKVFETLIVDKSIDFASRIGNKDEIDRYTLEKNVKNGVKAKEEVAEHCQENWKIWATYKKLGIFPTKNQIQDEGGQATRLIPKQMSSVLSDDWINILPDEVKRKFINRSKSIHPEDSLANLKLLVDITTSSDETGEELKECRRDNESVHSRQERNYAVIGLDILCSGHQIFWMKKQDNVTPLKLLHEFTNLLGKTGEEQKEFKNTMAGVRCNIKSTRIKLYQNVIRNETCRMMTSIDMVVSEANHLFGHERTRIFFDLLDELFYDGSAGAISDFVPNMAESDVRQHVISFFEYACDMMNRLLTLLLSYPDSKRLQKMPEKKFISLMKSVIVSSSRKTETKGEKPSSKVTKGIKLIMVDSKDFERAVGEDISEDVSERLRRGDKMIVHRIVDTRLEKPQTSDRRDKKPIHSIYFPSDCRLFIYIPTENGSYWHQSDMRRASRIHGHVEQF</sequence>
<dbReference type="AlphaFoldDB" id="A0AAE0VL30"/>
<evidence type="ECO:0000313" key="2">
    <source>
        <dbReference type="Proteomes" id="UP001195483"/>
    </source>
</evidence>
<organism evidence="1 2">
    <name type="scientific">Potamilus streckersoni</name>
    <dbReference type="NCBI Taxonomy" id="2493646"/>
    <lineage>
        <taxon>Eukaryota</taxon>
        <taxon>Metazoa</taxon>
        <taxon>Spiralia</taxon>
        <taxon>Lophotrochozoa</taxon>
        <taxon>Mollusca</taxon>
        <taxon>Bivalvia</taxon>
        <taxon>Autobranchia</taxon>
        <taxon>Heteroconchia</taxon>
        <taxon>Palaeoheterodonta</taxon>
        <taxon>Unionida</taxon>
        <taxon>Unionoidea</taxon>
        <taxon>Unionidae</taxon>
        <taxon>Ambleminae</taxon>
        <taxon>Lampsilini</taxon>
        <taxon>Potamilus</taxon>
    </lineage>
</organism>
<dbReference type="Proteomes" id="UP001195483">
    <property type="component" value="Unassembled WGS sequence"/>
</dbReference>
<dbReference type="EMBL" id="JAEAOA010001658">
    <property type="protein sequence ID" value="KAK3581596.1"/>
    <property type="molecule type" value="Genomic_DNA"/>
</dbReference>
<reference evidence="1" key="3">
    <citation type="submission" date="2023-05" db="EMBL/GenBank/DDBJ databases">
        <authorList>
            <person name="Smith C.H."/>
        </authorList>
    </citation>
    <scope>NUCLEOTIDE SEQUENCE</scope>
    <source>
        <strain evidence="1">CHS0354</strain>
        <tissue evidence="1">Mantle</tissue>
    </source>
</reference>
<accession>A0AAE0VL30</accession>
<keyword evidence="2" id="KW-1185">Reference proteome</keyword>
<evidence type="ECO:0000313" key="1">
    <source>
        <dbReference type="EMBL" id="KAK3581596.1"/>
    </source>
</evidence>
<proteinExistence type="predicted"/>
<name>A0AAE0VL30_9BIVA</name>
<reference evidence="1" key="1">
    <citation type="journal article" date="2021" name="Genome Biol. Evol.">
        <title>A High-Quality Reference Genome for a Parasitic Bivalve with Doubly Uniparental Inheritance (Bivalvia: Unionida).</title>
        <authorList>
            <person name="Smith C.H."/>
        </authorList>
    </citation>
    <scope>NUCLEOTIDE SEQUENCE</scope>
    <source>
        <strain evidence="1">CHS0354</strain>
    </source>
</reference>
<reference evidence="1" key="2">
    <citation type="journal article" date="2021" name="Genome Biol. Evol.">
        <title>Developing a high-quality reference genome for a parasitic bivalve with doubly uniparental inheritance (Bivalvia: Unionida).</title>
        <authorList>
            <person name="Smith C.H."/>
        </authorList>
    </citation>
    <scope>NUCLEOTIDE SEQUENCE</scope>
    <source>
        <strain evidence="1">CHS0354</strain>
        <tissue evidence="1">Mantle</tissue>
    </source>
</reference>